<feature type="region of interest" description="Disordered" evidence="1">
    <location>
        <begin position="101"/>
        <end position="122"/>
    </location>
</feature>
<feature type="region of interest" description="Disordered" evidence="1">
    <location>
        <begin position="664"/>
        <end position="685"/>
    </location>
</feature>
<dbReference type="PANTHER" id="PTHR21669:SF28">
    <property type="entry name" value="YEMANUCLEIN"/>
    <property type="match status" value="1"/>
</dbReference>
<feature type="compositionally biased region" description="Basic and acidic residues" evidence="1">
    <location>
        <begin position="673"/>
        <end position="684"/>
    </location>
</feature>
<evidence type="ECO:0000259" key="2">
    <source>
        <dbReference type="Pfam" id="PF08729"/>
    </source>
</evidence>
<dbReference type="GO" id="GO:0006325">
    <property type="term" value="P:chromatin organization"/>
    <property type="evidence" value="ECO:0007669"/>
    <property type="project" value="TreeGrafter"/>
</dbReference>
<feature type="region of interest" description="Disordered" evidence="1">
    <location>
        <begin position="160"/>
        <end position="185"/>
    </location>
</feature>
<organism evidence="3">
    <name type="scientific">Araucaria cunninghamii</name>
    <name type="common">Hoop pine</name>
    <name type="synonym">Moreton Bay pine</name>
    <dbReference type="NCBI Taxonomy" id="56994"/>
    <lineage>
        <taxon>Eukaryota</taxon>
        <taxon>Viridiplantae</taxon>
        <taxon>Streptophyta</taxon>
        <taxon>Embryophyta</taxon>
        <taxon>Tracheophyta</taxon>
        <taxon>Spermatophyta</taxon>
        <taxon>Pinopsida</taxon>
        <taxon>Pinidae</taxon>
        <taxon>Conifers II</taxon>
        <taxon>Araucariales</taxon>
        <taxon>Araucariaceae</taxon>
        <taxon>Araucaria</taxon>
    </lineage>
</organism>
<reference evidence="3" key="1">
    <citation type="submission" date="2015-03" db="EMBL/GenBank/DDBJ databases">
        <title>A transcriptome of Araucaria cunninghamii, an australian fine timber species.</title>
        <authorList>
            <person name="Jing Yi C.J.Y."/>
            <person name="Yin San L.Y.S."/>
            <person name="Abdul Karim S.S."/>
            <person name="Wan Azmi N.N."/>
            <person name="Hercus R.R."/>
            <person name="Croft L.L."/>
        </authorList>
    </citation>
    <scope>NUCLEOTIDE SEQUENCE</scope>
    <source>
        <strain evidence="3">MI0301</strain>
        <tissue evidence="3">Leaf</tissue>
    </source>
</reference>
<dbReference type="AlphaFoldDB" id="A0A0D6RAJ7"/>
<accession>A0A0D6RAJ7</accession>
<sequence length="761" mass="84006">MGEISSSSGIGPCSAFSVRQRFHVELKPDETTFVSWKKLVKDLPKAVQALPFEPPAGAHPALQARIAPEATTANSLLQKDPVSAPSNRFSAVIEKIERLYKGDESSDEEEVAKNPDDDQYDTEDSFIDDTELDEYFSVDGAKTKHTGFFVNRGKLERVNEPASPVLAPKKRKRKDIKKEPDTEEIPRKLLKMGAVRIKAAARTAPLVGMNVKNSGQDITSLPVNEYSDERTSKKHEPKSTSIGCESGLLKPNGCNEVPSKADPSGQYAKVSDKNEGVINGFVPGFKDSSVKGAVGEPSGDDIFSNVGKPTNLKSDCQTREPVKGVSDMSTGNKTMAIERDGEDIFSRDVNGVGNKLTTFKVKSTLASREGLARPKCTILEKAFQDLEKGVAELCPPTADIRESDQSFQGVKKRLPRDVKQKLGKVARLAAKQGKISDEVIGRLMGILGHVMRLKTLKRNLKEMVESGISAKQEKEGRIQDIKKEVTKLVHMQVSSLQAQDGWHQEGSLDDFQGASCSAEKGKLSGYYQWDNATEDRICELYEQFVEGMDEHKGPQIKKLYIELAELWPEGWMDNNGIKHAVYRAKERKKKMNKLSNGSVEVTKRKKTPTKSNTNTDTSNGEGPAGSVSNPNYEDLVPCAVLEPAHSEPVNGGNILHCRLAEPKSSYNVHGKQKPSEKGESRDSYSPDVWNKCEGIAIHKKEKRPKPDIDLNDTYTVPMKMSFPQGMEMHKLDKQGMNGMSVQRKGNMQVMGLSLTDEVKIE</sequence>
<dbReference type="PANTHER" id="PTHR21669">
    <property type="entry name" value="CAPZ-INTERACTING PROTEIN AND RELATED PROTEINS"/>
    <property type="match status" value="1"/>
</dbReference>
<dbReference type="Pfam" id="PF08729">
    <property type="entry name" value="HUN"/>
    <property type="match status" value="1"/>
</dbReference>
<name>A0A0D6RAJ7_ARACU</name>
<feature type="domain" description="Hpc2-related" evidence="2">
    <location>
        <begin position="115"/>
        <end position="156"/>
    </location>
</feature>
<dbReference type="EMBL" id="GCKF01012126">
    <property type="protein sequence ID" value="JAG99000.1"/>
    <property type="molecule type" value="Transcribed_RNA"/>
</dbReference>
<evidence type="ECO:0000313" key="3">
    <source>
        <dbReference type="EMBL" id="JAG99000.1"/>
    </source>
</evidence>
<feature type="region of interest" description="Disordered" evidence="1">
    <location>
        <begin position="586"/>
        <end position="630"/>
    </location>
</feature>
<feature type="compositionally biased region" description="Basic and acidic residues" evidence="1">
    <location>
        <begin position="176"/>
        <end position="185"/>
    </location>
</feature>
<evidence type="ECO:0000256" key="1">
    <source>
        <dbReference type="SAM" id="MobiDB-lite"/>
    </source>
</evidence>
<protein>
    <recommendedName>
        <fullName evidence="2">Hpc2-related domain-containing protein</fullName>
    </recommendedName>
</protein>
<feature type="region of interest" description="Disordered" evidence="1">
    <location>
        <begin position="296"/>
        <end position="329"/>
    </location>
</feature>
<proteinExistence type="predicted"/>
<dbReference type="InterPro" id="IPR014840">
    <property type="entry name" value="HRD"/>
</dbReference>
<feature type="compositionally biased region" description="Polar residues" evidence="1">
    <location>
        <begin position="609"/>
        <end position="630"/>
    </location>
</feature>
<dbReference type="GO" id="GO:0005634">
    <property type="term" value="C:nucleus"/>
    <property type="evidence" value="ECO:0007669"/>
    <property type="project" value="TreeGrafter"/>
</dbReference>